<keyword evidence="3" id="KW-0862">Zinc</keyword>
<dbReference type="VEuPathDB" id="FungiDB:P170DRAFT_433416"/>
<dbReference type="GO" id="GO:0043565">
    <property type="term" value="F:sequence-specific DNA binding"/>
    <property type="evidence" value="ECO:0007669"/>
    <property type="project" value="TreeGrafter"/>
</dbReference>
<keyword evidence="11" id="KW-1185">Reference proteome</keyword>
<gene>
    <name evidence="10" type="ORF">P170DRAFT_433416</name>
</gene>
<dbReference type="Proteomes" id="UP000234275">
    <property type="component" value="Unassembled WGS sequence"/>
</dbReference>
<proteinExistence type="predicted"/>
<evidence type="ECO:0000256" key="6">
    <source>
        <dbReference type="ARBA" id="ARBA00023163"/>
    </source>
</evidence>
<dbReference type="GO" id="GO:0000981">
    <property type="term" value="F:DNA-binding transcription factor activity, RNA polymerase II-specific"/>
    <property type="evidence" value="ECO:0007669"/>
    <property type="project" value="InterPro"/>
</dbReference>
<dbReference type="PANTHER" id="PTHR47782">
    <property type="entry name" value="ZN(II)2CYS6 TRANSCRIPTION FACTOR (EUROFUNG)-RELATED"/>
    <property type="match status" value="1"/>
</dbReference>
<evidence type="ECO:0000256" key="3">
    <source>
        <dbReference type="ARBA" id="ARBA00022833"/>
    </source>
</evidence>
<comment type="subcellular location">
    <subcellularLocation>
        <location evidence="1">Nucleus</location>
    </subcellularLocation>
</comment>
<dbReference type="OrthoDB" id="3266505at2759"/>
<dbReference type="Pfam" id="PF04082">
    <property type="entry name" value="Fungal_trans"/>
    <property type="match status" value="1"/>
</dbReference>
<dbReference type="CDD" id="cd00067">
    <property type="entry name" value="GAL4"/>
    <property type="match status" value="1"/>
</dbReference>
<name>A0A2I2GEU7_9EURO</name>
<evidence type="ECO:0000313" key="11">
    <source>
        <dbReference type="Proteomes" id="UP000234275"/>
    </source>
</evidence>
<dbReference type="CDD" id="cd12148">
    <property type="entry name" value="fungal_TF_MHR"/>
    <property type="match status" value="1"/>
</dbReference>
<feature type="compositionally biased region" description="Polar residues" evidence="8">
    <location>
        <begin position="597"/>
        <end position="608"/>
    </location>
</feature>
<comment type="caution">
    <text evidence="10">The sequence shown here is derived from an EMBL/GenBank/DDBJ whole genome shotgun (WGS) entry which is preliminary data.</text>
</comment>
<evidence type="ECO:0000259" key="9">
    <source>
        <dbReference type="PROSITE" id="PS50048"/>
    </source>
</evidence>
<dbReference type="EMBL" id="MSFO01000002">
    <property type="protein sequence ID" value="PLB51406.1"/>
    <property type="molecule type" value="Genomic_DNA"/>
</dbReference>
<keyword evidence="6" id="KW-0804">Transcription</keyword>
<keyword evidence="7" id="KW-0539">Nucleus</keyword>
<dbReference type="RefSeq" id="XP_024706708.1">
    <property type="nucleotide sequence ID" value="XM_024848488.1"/>
</dbReference>
<feature type="region of interest" description="Disordered" evidence="8">
    <location>
        <begin position="78"/>
        <end position="102"/>
    </location>
</feature>
<organism evidence="10 11">
    <name type="scientific">Aspergillus steynii IBT 23096</name>
    <dbReference type="NCBI Taxonomy" id="1392250"/>
    <lineage>
        <taxon>Eukaryota</taxon>
        <taxon>Fungi</taxon>
        <taxon>Dikarya</taxon>
        <taxon>Ascomycota</taxon>
        <taxon>Pezizomycotina</taxon>
        <taxon>Eurotiomycetes</taxon>
        <taxon>Eurotiomycetidae</taxon>
        <taxon>Eurotiales</taxon>
        <taxon>Aspergillaceae</taxon>
        <taxon>Aspergillus</taxon>
        <taxon>Aspergillus subgen. Circumdati</taxon>
    </lineage>
</organism>
<feature type="region of interest" description="Disordered" evidence="8">
    <location>
        <begin position="597"/>
        <end position="635"/>
    </location>
</feature>
<dbReference type="PROSITE" id="PS50048">
    <property type="entry name" value="ZN2_CY6_FUNGAL_2"/>
    <property type="match status" value="1"/>
</dbReference>
<dbReference type="AlphaFoldDB" id="A0A2I2GEU7"/>
<protein>
    <recommendedName>
        <fullName evidence="9">Zn(2)-C6 fungal-type domain-containing protein</fullName>
    </recommendedName>
</protein>
<evidence type="ECO:0000313" key="10">
    <source>
        <dbReference type="EMBL" id="PLB51406.1"/>
    </source>
</evidence>
<dbReference type="GO" id="GO:0008270">
    <property type="term" value="F:zinc ion binding"/>
    <property type="evidence" value="ECO:0007669"/>
    <property type="project" value="InterPro"/>
</dbReference>
<dbReference type="InterPro" id="IPR052202">
    <property type="entry name" value="Yeast_MetPath_Reg"/>
</dbReference>
<dbReference type="Gene3D" id="4.10.240.10">
    <property type="entry name" value="Zn(2)-C6 fungal-type DNA-binding domain"/>
    <property type="match status" value="1"/>
</dbReference>
<feature type="domain" description="Zn(2)-C6 fungal-type" evidence="9">
    <location>
        <begin position="19"/>
        <end position="47"/>
    </location>
</feature>
<dbReference type="InterPro" id="IPR001138">
    <property type="entry name" value="Zn2Cys6_DnaBD"/>
</dbReference>
<dbReference type="InterPro" id="IPR007219">
    <property type="entry name" value="XnlR_reg_dom"/>
</dbReference>
<dbReference type="GO" id="GO:0005634">
    <property type="term" value="C:nucleus"/>
    <property type="evidence" value="ECO:0007669"/>
    <property type="project" value="UniProtKB-SubCell"/>
</dbReference>
<dbReference type="CDD" id="cd14723">
    <property type="entry name" value="ZIP_Ppr1"/>
    <property type="match status" value="1"/>
</dbReference>
<reference evidence="10 11" key="1">
    <citation type="submission" date="2016-12" db="EMBL/GenBank/DDBJ databases">
        <title>The genomes of Aspergillus section Nigri reveals drivers in fungal speciation.</title>
        <authorList>
            <consortium name="DOE Joint Genome Institute"/>
            <person name="Vesth T.C."/>
            <person name="Nybo J."/>
            <person name="Theobald S."/>
            <person name="Brandl J."/>
            <person name="Frisvad J.C."/>
            <person name="Nielsen K.F."/>
            <person name="Lyhne E.K."/>
            <person name="Kogle M.E."/>
            <person name="Kuo A."/>
            <person name="Riley R."/>
            <person name="Clum A."/>
            <person name="Nolan M."/>
            <person name="Lipzen A."/>
            <person name="Salamov A."/>
            <person name="Henrissat B."/>
            <person name="Wiebenga A."/>
            <person name="De Vries R.P."/>
            <person name="Grigoriev I.V."/>
            <person name="Mortensen U.H."/>
            <person name="Andersen M.R."/>
            <person name="Baker S.E."/>
        </authorList>
    </citation>
    <scope>NUCLEOTIDE SEQUENCE [LARGE SCALE GENOMIC DNA]</scope>
    <source>
        <strain evidence="10 11">IBT 23096</strain>
    </source>
</reference>
<evidence type="ECO:0000256" key="7">
    <source>
        <dbReference type="ARBA" id="ARBA00023242"/>
    </source>
</evidence>
<evidence type="ECO:0000256" key="4">
    <source>
        <dbReference type="ARBA" id="ARBA00023015"/>
    </source>
</evidence>
<dbReference type="STRING" id="1392250.A0A2I2GEU7"/>
<dbReference type="GO" id="GO:0006351">
    <property type="term" value="P:DNA-templated transcription"/>
    <property type="evidence" value="ECO:0007669"/>
    <property type="project" value="InterPro"/>
</dbReference>
<evidence type="ECO:0000256" key="5">
    <source>
        <dbReference type="ARBA" id="ARBA00023125"/>
    </source>
</evidence>
<dbReference type="InterPro" id="IPR036864">
    <property type="entry name" value="Zn2-C6_fun-type_DNA-bd_sf"/>
</dbReference>
<dbReference type="PROSITE" id="PS00463">
    <property type="entry name" value="ZN2_CY6_FUNGAL_1"/>
    <property type="match status" value="1"/>
</dbReference>
<accession>A0A2I2GEU7</accession>
<keyword evidence="4" id="KW-0805">Transcription regulation</keyword>
<keyword evidence="2" id="KW-0479">Metal-binding</keyword>
<evidence type="ECO:0000256" key="8">
    <source>
        <dbReference type="SAM" id="MobiDB-lite"/>
    </source>
</evidence>
<dbReference type="PANTHER" id="PTHR47782:SF1">
    <property type="entry name" value="PYRIMIDINE PATHWAY REGULATORY PROTEIN 1"/>
    <property type="match status" value="1"/>
</dbReference>
<dbReference type="GeneID" id="36556187"/>
<keyword evidence="5" id="KW-0238">DNA-binding</keyword>
<evidence type="ECO:0000256" key="2">
    <source>
        <dbReference type="ARBA" id="ARBA00022723"/>
    </source>
</evidence>
<dbReference type="SMART" id="SM00066">
    <property type="entry name" value="GAL4"/>
    <property type="match status" value="1"/>
</dbReference>
<evidence type="ECO:0000256" key="1">
    <source>
        <dbReference type="ARBA" id="ARBA00004123"/>
    </source>
</evidence>
<sequence length="685" mass="76572">MPPARRGDVHARGRAAITACIRCRQKKKRCDQRLPKCCLCDAAGEECLAYDIATKRRVPRSYTHSLEQRVAYLESKLRQQKGDDQELATPQSPRAVVDSLPNTPSLESAVLGRDVSAAVASVRGLTQRGPEPEPTYAQLFLDELMRSRMTSPSPKCPSATSDLADESSRVLNNLDTRPVSLPTREAAQTLVKVYFQTTSIGMPLLHQPTFEEKLARLYELPRTVNFAEVHTAQESRMAVFFVFEVFAVAILSMQKQDPSRIPIWMADRYHQTAVRALREAGIPNSVEGVQALLAIGQYSYHHPTLWAVWKTVGSALRLSIELGLHEDCPNGDLDPLTLDARRRTFWVAYAMDRNISIVLSMPSCVSDGAISAKFPSEVEDVCITRDGIATTIAHSSPSKRISLHLFRYRQIQSEMRTALYERPPPQCAPVDLSRWQRQMHRQIDLWYQTTPADENFNDIEKGVVKTLEVTYHTALLFLYRPSPNIPSPSSAQLLAMSHAAADMIQLYRQFFRERLLTIYWLAVENVYSAGISLLFGYAHSGQVREQMTLRFLEARVHTCSCVLWGMVEHFPAFQGKRDAFDLAASKVLDNLRSSRQEGTVTAGETSFGNAEGPVSVPRQQASDCVGDRTASGQDEQALVSHPVPADQSSLYTDFAGFPFVSFDDSLSFLWETTATNTGYAPSAWI</sequence>
<dbReference type="SMART" id="SM00906">
    <property type="entry name" value="Fungal_trans"/>
    <property type="match status" value="1"/>
</dbReference>
<dbReference type="Pfam" id="PF00172">
    <property type="entry name" value="Zn_clus"/>
    <property type="match status" value="1"/>
</dbReference>
<dbReference type="GO" id="GO:0045944">
    <property type="term" value="P:positive regulation of transcription by RNA polymerase II"/>
    <property type="evidence" value="ECO:0007669"/>
    <property type="project" value="TreeGrafter"/>
</dbReference>
<dbReference type="SUPFAM" id="SSF57701">
    <property type="entry name" value="Zn2/Cys6 DNA-binding domain"/>
    <property type="match status" value="1"/>
</dbReference>